<reference evidence="8" key="1">
    <citation type="journal article" date="2017" name="Int. J. Syst. Evol. Microbiol.">
        <title>Notoacmeibacter marinus gen. nov., sp. nov., isolated from the gut of a limpet and proposal of Notoacmeibacteraceae fam. nov. in the order Rhizobiales of the class Alphaproteobacteria.</title>
        <authorList>
            <person name="Huang Z."/>
            <person name="Guo F."/>
            <person name="Lai Q."/>
        </authorList>
    </citation>
    <scope>NUCLEOTIDE SEQUENCE [LARGE SCALE GENOMIC DNA]</scope>
    <source>
        <strain evidence="8">XMTR2A4</strain>
    </source>
</reference>
<dbReference type="CDD" id="cd01173">
    <property type="entry name" value="pyridoxal_pyridoxamine_kinase"/>
    <property type="match status" value="1"/>
</dbReference>
<dbReference type="Gene3D" id="3.40.1190.20">
    <property type="match status" value="1"/>
</dbReference>
<keyword evidence="3" id="KW-0547">Nucleotide-binding</keyword>
<dbReference type="EMBL" id="NBYO01000001">
    <property type="protein sequence ID" value="OXT02126.1"/>
    <property type="molecule type" value="Genomic_DNA"/>
</dbReference>
<comment type="caution">
    <text evidence="7">The sequence shown here is derived from an EMBL/GenBank/DDBJ whole genome shotgun (WGS) entry which is preliminary data.</text>
</comment>
<dbReference type="Pfam" id="PF08543">
    <property type="entry name" value="Phos_pyr_kin"/>
    <property type="match status" value="1"/>
</dbReference>
<dbReference type="InterPro" id="IPR029056">
    <property type="entry name" value="Ribokinase-like"/>
</dbReference>
<dbReference type="Proteomes" id="UP000215405">
    <property type="component" value="Unassembled WGS sequence"/>
</dbReference>
<dbReference type="PANTHER" id="PTHR10534">
    <property type="entry name" value="PYRIDOXAL KINASE"/>
    <property type="match status" value="1"/>
</dbReference>
<keyword evidence="8" id="KW-1185">Reference proteome</keyword>
<dbReference type="GO" id="GO:0005524">
    <property type="term" value="F:ATP binding"/>
    <property type="evidence" value="ECO:0007669"/>
    <property type="project" value="UniProtKB-KW"/>
</dbReference>
<keyword evidence="2" id="KW-0808">Transferase</keyword>
<evidence type="ECO:0000256" key="5">
    <source>
        <dbReference type="ARBA" id="ARBA00022840"/>
    </source>
</evidence>
<sequence>MHVISIQSQVAYGCVGNSAAVFPMQAAGLTVTAVPTTLLSNHPHYPTARGRVLDPDLVADLLRGIEERGLLETASFIVTGFLGSPEIGAVVAEFVVRARQRNPAIRYVCDPVMGDDDLGVFVANGLPELFRDRLVPMASHITPNQYELELLAGKRCRSADDLKDAAWKLRAQGTDEVVVTGCVLDDTPKGDIETIVHAPNDLHRTVSPRLSIRPCGTGDLFTALLIVELSKGRRLPDASARATRGVLRVLERTRTSGAMELQIVGGASIHDRKRGSRRDETVNA</sequence>
<dbReference type="GO" id="GO:0008478">
    <property type="term" value="F:pyridoxal kinase activity"/>
    <property type="evidence" value="ECO:0007669"/>
    <property type="project" value="UniProtKB-EC"/>
</dbReference>
<evidence type="ECO:0000256" key="2">
    <source>
        <dbReference type="ARBA" id="ARBA00022679"/>
    </source>
</evidence>
<dbReference type="InterPro" id="IPR013749">
    <property type="entry name" value="PM/HMP-P_kinase-1"/>
</dbReference>
<keyword evidence="4 7" id="KW-0418">Kinase</keyword>
<feature type="domain" description="Pyridoxamine kinase/Phosphomethylpyrimidine kinase" evidence="6">
    <location>
        <begin position="76"/>
        <end position="255"/>
    </location>
</feature>
<name>A0A231V3J4_9HYPH</name>
<evidence type="ECO:0000256" key="3">
    <source>
        <dbReference type="ARBA" id="ARBA00022741"/>
    </source>
</evidence>
<proteinExistence type="predicted"/>
<keyword evidence="5" id="KW-0067">ATP-binding</keyword>
<evidence type="ECO:0000259" key="6">
    <source>
        <dbReference type="Pfam" id="PF08543"/>
    </source>
</evidence>
<dbReference type="AlphaFoldDB" id="A0A231V3J4"/>
<evidence type="ECO:0000256" key="1">
    <source>
        <dbReference type="ARBA" id="ARBA00012104"/>
    </source>
</evidence>
<dbReference type="SUPFAM" id="SSF53613">
    <property type="entry name" value="Ribokinase-like"/>
    <property type="match status" value="1"/>
</dbReference>
<protein>
    <recommendedName>
        <fullName evidence="1">pyridoxal kinase</fullName>
        <ecNumber evidence="1">2.7.1.35</ecNumber>
    </recommendedName>
</protein>
<evidence type="ECO:0000313" key="7">
    <source>
        <dbReference type="EMBL" id="OXT02126.1"/>
    </source>
</evidence>
<dbReference type="PANTHER" id="PTHR10534:SF2">
    <property type="entry name" value="PYRIDOXAL KINASE"/>
    <property type="match status" value="1"/>
</dbReference>
<evidence type="ECO:0000313" key="8">
    <source>
        <dbReference type="Proteomes" id="UP000215405"/>
    </source>
</evidence>
<dbReference type="GO" id="GO:0005829">
    <property type="term" value="C:cytosol"/>
    <property type="evidence" value="ECO:0007669"/>
    <property type="project" value="TreeGrafter"/>
</dbReference>
<dbReference type="EC" id="2.7.1.35" evidence="1"/>
<accession>A0A231V3J4</accession>
<dbReference type="GO" id="GO:0009443">
    <property type="term" value="P:pyridoxal 5'-phosphate salvage"/>
    <property type="evidence" value="ECO:0007669"/>
    <property type="project" value="InterPro"/>
</dbReference>
<dbReference type="NCBIfam" id="TIGR00687">
    <property type="entry name" value="pyridox_kin"/>
    <property type="match status" value="1"/>
</dbReference>
<organism evidence="7 8">
    <name type="scientific">Notoacmeibacter marinus</name>
    <dbReference type="NCBI Taxonomy" id="1876515"/>
    <lineage>
        <taxon>Bacteria</taxon>
        <taxon>Pseudomonadati</taxon>
        <taxon>Pseudomonadota</taxon>
        <taxon>Alphaproteobacteria</taxon>
        <taxon>Hyphomicrobiales</taxon>
        <taxon>Notoacmeibacteraceae</taxon>
        <taxon>Notoacmeibacter</taxon>
    </lineage>
</organism>
<evidence type="ECO:0000256" key="4">
    <source>
        <dbReference type="ARBA" id="ARBA00022777"/>
    </source>
</evidence>
<dbReference type="InterPro" id="IPR004625">
    <property type="entry name" value="PyrdxlKinase"/>
</dbReference>
<gene>
    <name evidence="7" type="ORF">B7H23_04170</name>
</gene>